<proteinExistence type="predicted"/>
<dbReference type="EMBL" id="BAAADD010000004">
    <property type="protein sequence ID" value="GAA0570337.1"/>
    <property type="molecule type" value="Genomic_DNA"/>
</dbReference>
<keyword evidence="3" id="KW-1185">Reference proteome</keyword>
<protein>
    <recommendedName>
        <fullName evidence="4">Tetratricopeptide repeat protein</fullName>
    </recommendedName>
</protein>
<gene>
    <name evidence="2" type="ORF">GCM10008942_18940</name>
</gene>
<comment type="caution">
    <text evidence="2">The sequence shown here is derived from an EMBL/GenBank/DDBJ whole genome shotgun (WGS) entry which is preliminary data.</text>
</comment>
<dbReference type="InterPro" id="IPR011990">
    <property type="entry name" value="TPR-like_helical_dom_sf"/>
</dbReference>
<evidence type="ECO:0008006" key="4">
    <source>
        <dbReference type="Google" id="ProtNLM"/>
    </source>
</evidence>
<evidence type="ECO:0000313" key="2">
    <source>
        <dbReference type="EMBL" id="GAA0570337.1"/>
    </source>
</evidence>
<reference evidence="2 3" key="1">
    <citation type="journal article" date="2019" name="Int. J. Syst. Evol. Microbiol.">
        <title>The Global Catalogue of Microorganisms (GCM) 10K type strain sequencing project: providing services to taxonomists for standard genome sequencing and annotation.</title>
        <authorList>
            <consortium name="The Broad Institute Genomics Platform"/>
            <consortium name="The Broad Institute Genome Sequencing Center for Infectious Disease"/>
            <person name="Wu L."/>
            <person name="Ma J."/>
        </authorList>
    </citation>
    <scope>NUCLEOTIDE SEQUENCE [LARGE SCALE GENOMIC DNA]</scope>
    <source>
        <strain evidence="2 3">JCM 15089</strain>
    </source>
</reference>
<dbReference type="Proteomes" id="UP001499951">
    <property type="component" value="Unassembled WGS sequence"/>
</dbReference>
<feature type="signal peptide" evidence="1">
    <location>
        <begin position="1"/>
        <end position="17"/>
    </location>
</feature>
<sequence length="282" mass="30807">MGAAFAALLAASGTAFAAGYDDFTSGMTANLREDYAAAVTAFTVALAAPDLVPAYKSAAYRGRAEAYLNLDQCDKAKQDLDTHDGLKTGDRPAIRLRLWVNLCLSDTAGARKELDSLAKGKISAHDWWKFARLEWRYGLYDEAVASSREAFKKYEKDSDLAPYVLLWQAMVAHRAGKLDAAEIAAGLAAIDSGWPKPLVDLYLGHATPASVESDAESLRVRVAKDRRCEADFYIAEWHLGRNDTPQATPLLLEAMRSCPLGFIEYDAAKAELKRLGVPVTKE</sequence>
<organism evidence="2 3">
    <name type="scientific">Rhizomicrobium electricum</name>
    <dbReference type="NCBI Taxonomy" id="480070"/>
    <lineage>
        <taxon>Bacteria</taxon>
        <taxon>Pseudomonadati</taxon>
        <taxon>Pseudomonadota</taxon>
        <taxon>Alphaproteobacteria</taxon>
        <taxon>Micropepsales</taxon>
        <taxon>Micropepsaceae</taxon>
        <taxon>Rhizomicrobium</taxon>
    </lineage>
</organism>
<name>A0ABN1ENC2_9PROT</name>
<evidence type="ECO:0000256" key="1">
    <source>
        <dbReference type="SAM" id="SignalP"/>
    </source>
</evidence>
<feature type="chain" id="PRO_5045901924" description="Tetratricopeptide repeat protein" evidence="1">
    <location>
        <begin position="18"/>
        <end position="282"/>
    </location>
</feature>
<evidence type="ECO:0000313" key="3">
    <source>
        <dbReference type="Proteomes" id="UP001499951"/>
    </source>
</evidence>
<dbReference type="Gene3D" id="1.25.40.10">
    <property type="entry name" value="Tetratricopeptide repeat domain"/>
    <property type="match status" value="1"/>
</dbReference>
<accession>A0ABN1ENC2</accession>
<keyword evidence="1" id="KW-0732">Signal</keyword>
<dbReference type="SUPFAM" id="SSF48452">
    <property type="entry name" value="TPR-like"/>
    <property type="match status" value="1"/>
</dbReference>